<keyword evidence="5 8" id="KW-1133">Transmembrane helix</keyword>
<dbReference type="AlphaFoldDB" id="A0AA88B0T2"/>
<sequence length="598" mass="66125">MDSSSVAPMTIDNGHDQDHTAASQNSTNSTPRRGGRIKPSKGGWNAALFIIFVEVADRFAFYGLTGNLIMYLTNVLQQPTVAAAKNVNMWVGVSSLFPLLGALVADSFLGRFKTILLSSVIYFMGMVLLCFSVSAIPMEYRKAVFFVSLYLLSAGEGGHKPCVQTFAADQFDEDTPEEKEAKSSFFNWWYLGIVAGAVAAILVVIYIQDNVSWTVGFGMLAGVIGAALVLFLLGTKWYRRQVPVGSPFTVVAQVLVAAARKWRVKNTGNNFLGIYHGDDGVLLGSLVEGQPTGARNLTLLNKFRVLDKATFIDNHDATNDTRNPWRLCSVRQVEEVKLVVRLIPIWLTCLMFNVVQAQLHTFFTKQGSTMVRSIGPHFKLPPASVQGLVGVTILFTVMVYDRVFVPMARRLTGRPSGITTLQRIGFGLLLSILNMVVSAIVEAKRIDVAAKHGLLDSPKAILPMKIWWLFPQYMICGLSDTFAVVGLQELFYAEMPESMRSVGAAAHISILGVGSFMSSWIISLVQMISSTSGHQRWLGDNLNRSHLDYFYWVLAALSALNLCVYIWVSKRFVYKENEARETTTKVKDFGSNYKNGEV</sequence>
<comment type="subcellular location">
    <subcellularLocation>
        <location evidence="1">Membrane</location>
        <topology evidence="1">Multi-pass membrane protein</topology>
    </subcellularLocation>
</comment>
<feature type="region of interest" description="Disordered" evidence="7">
    <location>
        <begin position="1"/>
        <end position="38"/>
    </location>
</feature>
<dbReference type="Pfam" id="PF00854">
    <property type="entry name" value="PTR2"/>
    <property type="match status" value="1"/>
</dbReference>
<dbReference type="InterPro" id="IPR036259">
    <property type="entry name" value="MFS_trans_sf"/>
</dbReference>
<dbReference type="InterPro" id="IPR000109">
    <property type="entry name" value="POT_fam"/>
</dbReference>
<keyword evidence="4 8" id="KW-0812">Transmembrane</keyword>
<evidence type="ECO:0000256" key="5">
    <source>
        <dbReference type="ARBA" id="ARBA00022989"/>
    </source>
</evidence>
<reference evidence="9" key="1">
    <citation type="submission" date="2023-07" db="EMBL/GenBank/DDBJ databases">
        <title>draft genome sequence of fig (Ficus carica).</title>
        <authorList>
            <person name="Takahashi T."/>
            <person name="Nishimura K."/>
        </authorList>
    </citation>
    <scope>NUCLEOTIDE SEQUENCE</scope>
</reference>
<dbReference type="GO" id="GO:0071916">
    <property type="term" value="F:dipeptide transmembrane transporter activity"/>
    <property type="evidence" value="ECO:0007669"/>
    <property type="project" value="InterPro"/>
</dbReference>
<feature type="transmembrane region" description="Helical" evidence="8">
    <location>
        <begin position="213"/>
        <end position="233"/>
    </location>
</feature>
<name>A0AA88B0T2_FICCA</name>
<evidence type="ECO:0000256" key="1">
    <source>
        <dbReference type="ARBA" id="ARBA00004141"/>
    </source>
</evidence>
<dbReference type="Proteomes" id="UP001187192">
    <property type="component" value="Unassembled WGS sequence"/>
</dbReference>
<feature type="transmembrane region" description="Helical" evidence="8">
    <location>
        <begin position="115"/>
        <end position="136"/>
    </location>
</feature>
<dbReference type="Gene3D" id="1.20.1250.20">
    <property type="entry name" value="MFS general substrate transporter like domains"/>
    <property type="match status" value="1"/>
</dbReference>
<feature type="transmembrane region" description="Helical" evidence="8">
    <location>
        <begin position="549"/>
        <end position="568"/>
    </location>
</feature>
<evidence type="ECO:0000256" key="7">
    <source>
        <dbReference type="SAM" id="MobiDB-lite"/>
    </source>
</evidence>
<evidence type="ECO:0000256" key="6">
    <source>
        <dbReference type="ARBA" id="ARBA00023136"/>
    </source>
</evidence>
<dbReference type="PROSITE" id="PS01022">
    <property type="entry name" value="PTR2_1"/>
    <property type="match status" value="1"/>
</dbReference>
<feature type="transmembrane region" description="Helical" evidence="8">
    <location>
        <begin position="188"/>
        <end position="207"/>
    </location>
</feature>
<gene>
    <name evidence="9" type="ORF">TIFTF001_024666</name>
</gene>
<feature type="transmembrane region" description="Helical" evidence="8">
    <location>
        <begin position="88"/>
        <end position="109"/>
    </location>
</feature>
<feature type="transmembrane region" description="Helical" evidence="8">
    <location>
        <begin position="466"/>
        <end position="487"/>
    </location>
</feature>
<proteinExistence type="inferred from homology"/>
<dbReference type="InterPro" id="IPR044739">
    <property type="entry name" value="NRT1/PTR"/>
</dbReference>
<feature type="transmembrane region" description="Helical" evidence="8">
    <location>
        <begin position="383"/>
        <end position="403"/>
    </location>
</feature>
<protein>
    <recommendedName>
        <fullName evidence="11">NPF family transporter</fullName>
    </recommendedName>
</protein>
<dbReference type="CDD" id="cd17417">
    <property type="entry name" value="MFS_NPF5"/>
    <property type="match status" value="1"/>
</dbReference>
<dbReference type="GO" id="GO:0042937">
    <property type="term" value="F:tripeptide transmembrane transporter activity"/>
    <property type="evidence" value="ECO:0007669"/>
    <property type="project" value="InterPro"/>
</dbReference>
<comment type="similarity">
    <text evidence="2">Belongs to the major facilitator superfamily. Proton-dependent oligopeptide transporter (POT/PTR) (TC 2.A.17) family.</text>
</comment>
<evidence type="ECO:0000256" key="2">
    <source>
        <dbReference type="ARBA" id="ARBA00005982"/>
    </source>
</evidence>
<comment type="caution">
    <text evidence="9">The sequence shown here is derived from an EMBL/GenBank/DDBJ whole genome shotgun (WGS) entry which is preliminary data.</text>
</comment>
<dbReference type="GO" id="GO:0016020">
    <property type="term" value="C:membrane"/>
    <property type="evidence" value="ECO:0007669"/>
    <property type="project" value="UniProtKB-SubCell"/>
</dbReference>
<feature type="transmembrane region" description="Helical" evidence="8">
    <location>
        <begin position="424"/>
        <end position="446"/>
    </location>
</feature>
<keyword evidence="3" id="KW-0597">Phosphoprotein</keyword>
<dbReference type="SUPFAM" id="SSF103473">
    <property type="entry name" value="MFS general substrate transporter"/>
    <property type="match status" value="1"/>
</dbReference>
<feature type="compositionally biased region" description="Polar residues" evidence="7">
    <location>
        <begin position="20"/>
        <end position="31"/>
    </location>
</feature>
<accession>A0AA88B0T2</accession>
<evidence type="ECO:0000313" key="10">
    <source>
        <dbReference type="Proteomes" id="UP001187192"/>
    </source>
</evidence>
<dbReference type="EMBL" id="BTGU01000058">
    <property type="protein sequence ID" value="GMN55551.1"/>
    <property type="molecule type" value="Genomic_DNA"/>
</dbReference>
<feature type="transmembrane region" description="Helical" evidence="8">
    <location>
        <begin position="338"/>
        <end position="363"/>
    </location>
</feature>
<evidence type="ECO:0008006" key="11">
    <source>
        <dbReference type="Google" id="ProtNLM"/>
    </source>
</evidence>
<dbReference type="InterPro" id="IPR018456">
    <property type="entry name" value="PTR2_symporter_CS"/>
</dbReference>
<keyword evidence="6 8" id="KW-0472">Membrane</keyword>
<evidence type="ECO:0000256" key="3">
    <source>
        <dbReference type="ARBA" id="ARBA00022553"/>
    </source>
</evidence>
<evidence type="ECO:0000313" key="9">
    <source>
        <dbReference type="EMBL" id="GMN55551.1"/>
    </source>
</evidence>
<keyword evidence="10" id="KW-1185">Reference proteome</keyword>
<dbReference type="PANTHER" id="PTHR11654">
    <property type="entry name" value="OLIGOPEPTIDE TRANSPORTER-RELATED"/>
    <property type="match status" value="1"/>
</dbReference>
<evidence type="ECO:0000256" key="4">
    <source>
        <dbReference type="ARBA" id="ARBA00022692"/>
    </source>
</evidence>
<evidence type="ECO:0000256" key="8">
    <source>
        <dbReference type="SAM" id="Phobius"/>
    </source>
</evidence>
<organism evidence="9 10">
    <name type="scientific">Ficus carica</name>
    <name type="common">Common fig</name>
    <dbReference type="NCBI Taxonomy" id="3494"/>
    <lineage>
        <taxon>Eukaryota</taxon>
        <taxon>Viridiplantae</taxon>
        <taxon>Streptophyta</taxon>
        <taxon>Embryophyta</taxon>
        <taxon>Tracheophyta</taxon>
        <taxon>Spermatophyta</taxon>
        <taxon>Magnoliopsida</taxon>
        <taxon>eudicotyledons</taxon>
        <taxon>Gunneridae</taxon>
        <taxon>Pentapetalae</taxon>
        <taxon>rosids</taxon>
        <taxon>fabids</taxon>
        <taxon>Rosales</taxon>
        <taxon>Moraceae</taxon>
        <taxon>Ficeae</taxon>
        <taxon>Ficus</taxon>
    </lineage>
</organism>
<feature type="transmembrane region" description="Helical" evidence="8">
    <location>
        <begin position="508"/>
        <end position="529"/>
    </location>
</feature>